<dbReference type="GO" id="GO:0046872">
    <property type="term" value="F:metal ion binding"/>
    <property type="evidence" value="ECO:0007669"/>
    <property type="project" value="UniProtKB-KW"/>
</dbReference>
<feature type="compositionally biased region" description="Polar residues" evidence="4">
    <location>
        <begin position="123"/>
        <end position="138"/>
    </location>
</feature>
<evidence type="ECO:0000313" key="7">
    <source>
        <dbReference type="Proteomes" id="UP000036987"/>
    </source>
</evidence>
<comment type="caution">
    <text evidence="6">The sequence shown here is derived from an EMBL/GenBank/DDBJ whole genome shotgun (WGS) entry which is preliminary data.</text>
</comment>
<dbReference type="InterPro" id="IPR044533">
    <property type="entry name" value="FLZ1/2/3"/>
</dbReference>
<dbReference type="Pfam" id="PF04570">
    <property type="entry name" value="zf-FLZ"/>
    <property type="match status" value="1"/>
</dbReference>
<feature type="domain" description="FLZ-type" evidence="5">
    <location>
        <begin position="61"/>
        <end position="105"/>
    </location>
</feature>
<dbReference type="OrthoDB" id="1916924at2759"/>
<feature type="region of interest" description="Disordered" evidence="4">
    <location>
        <begin position="116"/>
        <end position="138"/>
    </location>
</feature>
<protein>
    <recommendedName>
        <fullName evidence="5">FLZ-type domain-containing protein</fullName>
    </recommendedName>
</protein>
<gene>
    <name evidence="6" type="ORF">ZOSMA_50G00600</name>
</gene>
<reference evidence="7" key="1">
    <citation type="journal article" date="2016" name="Nature">
        <title>The genome of the seagrass Zostera marina reveals angiosperm adaptation to the sea.</title>
        <authorList>
            <person name="Olsen J.L."/>
            <person name="Rouze P."/>
            <person name="Verhelst B."/>
            <person name="Lin Y.-C."/>
            <person name="Bayer T."/>
            <person name="Collen J."/>
            <person name="Dattolo E."/>
            <person name="De Paoli E."/>
            <person name="Dittami S."/>
            <person name="Maumus F."/>
            <person name="Michel G."/>
            <person name="Kersting A."/>
            <person name="Lauritano C."/>
            <person name="Lohaus R."/>
            <person name="Toepel M."/>
            <person name="Tonon T."/>
            <person name="Vanneste K."/>
            <person name="Amirebrahimi M."/>
            <person name="Brakel J."/>
            <person name="Bostroem C."/>
            <person name="Chovatia M."/>
            <person name="Grimwood J."/>
            <person name="Jenkins J.W."/>
            <person name="Jueterbock A."/>
            <person name="Mraz A."/>
            <person name="Stam W.T."/>
            <person name="Tice H."/>
            <person name="Bornberg-Bauer E."/>
            <person name="Green P.J."/>
            <person name="Pearson G.A."/>
            <person name="Procaccini G."/>
            <person name="Duarte C.M."/>
            <person name="Schmutz J."/>
            <person name="Reusch T.B.H."/>
            <person name="Van de Peer Y."/>
        </authorList>
    </citation>
    <scope>NUCLEOTIDE SEQUENCE [LARGE SCALE GENOMIC DNA]</scope>
    <source>
        <strain evidence="7">cv. Finnish</strain>
    </source>
</reference>
<organism evidence="6 7">
    <name type="scientific">Zostera marina</name>
    <name type="common">Eelgrass</name>
    <dbReference type="NCBI Taxonomy" id="29655"/>
    <lineage>
        <taxon>Eukaryota</taxon>
        <taxon>Viridiplantae</taxon>
        <taxon>Streptophyta</taxon>
        <taxon>Embryophyta</taxon>
        <taxon>Tracheophyta</taxon>
        <taxon>Spermatophyta</taxon>
        <taxon>Magnoliopsida</taxon>
        <taxon>Liliopsida</taxon>
        <taxon>Zosteraceae</taxon>
        <taxon>Zostera</taxon>
    </lineage>
</organism>
<evidence type="ECO:0000256" key="1">
    <source>
        <dbReference type="ARBA" id="ARBA00009374"/>
    </source>
</evidence>
<dbReference type="InterPro" id="IPR007650">
    <property type="entry name" value="Zf-FLZ_dom"/>
</dbReference>
<evidence type="ECO:0000256" key="2">
    <source>
        <dbReference type="ARBA" id="ARBA00022723"/>
    </source>
</evidence>
<sequence length="138" mass="15883">MAEICSPLTSTSGSRAPIAGGFQRNQSCYMAPQKTSDKKLFEDEDDEQEVEENRVPKYHHHFLDSCFLCKRRLDGDDDIFMYMGEMAFCSEECREQHIELEELKERRRRGIVKKRSTVKVSRENPSSSSHSATITVDA</sequence>
<dbReference type="AlphaFoldDB" id="A0A0K9P0C1"/>
<dbReference type="PANTHER" id="PTHR46057:SF58">
    <property type="entry name" value="(WILD MALAYSIAN BANANA) HYPOTHETICAL PROTEIN"/>
    <property type="match status" value="1"/>
</dbReference>
<name>A0A0K9P0C1_ZOSMR</name>
<evidence type="ECO:0000259" key="5">
    <source>
        <dbReference type="PROSITE" id="PS51795"/>
    </source>
</evidence>
<evidence type="ECO:0000256" key="4">
    <source>
        <dbReference type="SAM" id="MobiDB-lite"/>
    </source>
</evidence>
<dbReference type="PANTHER" id="PTHR46057">
    <property type="entry name" value="FCS-LIKE ZINC FINGER 1-RELATED"/>
    <property type="match status" value="1"/>
</dbReference>
<accession>A0A0K9P0C1</accession>
<dbReference type="EMBL" id="LFYR01001452">
    <property type="protein sequence ID" value="KMZ61640.1"/>
    <property type="molecule type" value="Genomic_DNA"/>
</dbReference>
<proteinExistence type="inferred from homology"/>
<keyword evidence="7" id="KW-1185">Reference proteome</keyword>
<keyword evidence="2" id="KW-0479">Metal-binding</keyword>
<evidence type="ECO:0000256" key="3">
    <source>
        <dbReference type="PROSITE-ProRule" id="PRU01131"/>
    </source>
</evidence>
<evidence type="ECO:0000313" key="6">
    <source>
        <dbReference type="EMBL" id="KMZ61640.1"/>
    </source>
</evidence>
<dbReference type="Proteomes" id="UP000036987">
    <property type="component" value="Unassembled WGS sequence"/>
</dbReference>
<dbReference type="PROSITE" id="PS51795">
    <property type="entry name" value="ZF_FLZ"/>
    <property type="match status" value="1"/>
</dbReference>
<feature type="zinc finger region" description="FLZ-type" evidence="3">
    <location>
        <begin position="61"/>
        <end position="105"/>
    </location>
</feature>
<comment type="similarity">
    <text evidence="1">Belongs to the FLZ family.</text>
</comment>